<evidence type="ECO:0000313" key="2">
    <source>
        <dbReference type="Proteomes" id="UP000073604"/>
    </source>
</evidence>
<dbReference type="STRING" id="53952.A0127_09035"/>
<reference evidence="2" key="1">
    <citation type="submission" date="2016-03" db="EMBL/GenBank/DDBJ databases">
        <authorList>
            <person name="Oger P.M."/>
        </authorList>
    </citation>
    <scope>NUCLEOTIDE SEQUENCE [LARGE SCALE GENOMIC DNA]</scope>
    <source>
        <strain evidence="2">OG-1</strain>
    </source>
</reference>
<protein>
    <submittedName>
        <fullName evidence="1">Uncharacterized protein</fullName>
    </submittedName>
</protein>
<gene>
    <name evidence="1" type="ORF">A0127_09035</name>
</gene>
<dbReference type="Proteomes" id="UP000073604">
    <property type="component" value="Chromosome"/>
</dbReference>
<dbReference type="GeneID" id="27140689"/>
<proteinExistence type="predicted"/>
<dbReference type="OrthoDB" id="92924at2157"/>
<dbReference type="KEGG" id="tpep:A0127_09035"/>
<name>A0A142CWZ4_9EURY</name>
<dbReference type="RefSeq" id="WP_062390511.1">
    <property type="nucleotide sequence ID" value="NZ_CP014750.1"/>
</dbReference>
<dbReference type="InterPro" id="IPR011990">
    <property type="entry name" value="TPR-like_helical_dom_sf"/>
</dbReference>
<dbReference type="EMBL" id="CP014750">
    <property type="protein sequence ID" value="AMQ19296.1"/>
    <property type="molecule type" value="Genomic_DNA"/>
</dbReference>
<sequence length="277" mass="31287">MGKLDELFGSFMRGRPDTEVLTEIEDRLLVDDIPGAIALLEELKKEQNLVIAVRLILRKITQMLEKGDGQSFRALPLLKQLIPHINGIKNERYRALLLGEISIGFYLTGSELEGDFTLKAAINLALQYPDILRDILFSLIKSGLLKKAAYAMKFVKDPEKLDVVLSYLAEVFYERGDIEKALAIISHITSNFHRAVALMHLAQFEESRNRERALQLIESAIKIAEKIEDPEARFELMLKLYDLKHEIMGEPLSVDELLSAETPLEKEAAEGQDGGRV</sequence>
<dbReference type="AlphaFoldDB" id="A0A142CWZ4"/>
<organism evidence="1 2">
    <name type="scientific">Thermococcus peptonophilus</name>
    <dbReference type="NCBI Taxonomy" id="53952"/>
    <lineage>
        <taxon>Archaea</taxon>
        <taxon>Methanobacteriati</taxon>
        <taxon>Methanobacteriota</taxon>
        <taxon>Thermococci</taxon>
        <taxon>Thermococcales</taxon>
        <taxon>Thermococcaceae</taxon>
        <taxon>Thermococcus</taxon>
    </lineage>
</organism>
<evidence type="ECO:0000313" key="1">
    <source>
        <dbReference type="EMBL" id="AMQ19296.1"/>
    </source>
</evidence>
<keyword evidence="2" id="KW-1185">Reference proteome</keyword>
<dbReference type="Gene3D" id="1.25.40.10">
    <property type="entry name" value="Tetratricopeptide repeat domain"/>
    <property type="match status" value="1"/>
</dbReference>
<accession>A0A142CWZ4</accession>